<evidence type="ECO:0000313" key="4">
    <source>
        <dbReference type="Proteomes" id="UP000199595"/>
    </source>
</evidence>
<dbReference type="CDD" id="cd00293">
    <property type="entry name" value="USP-like"/>
    <property type="match status" value="1"/>
</dbReference>
<dbReference type="SUPFAM" id="SSF52402">
    <property type="entry name" value="Adenine nucleotide alpha hydrolases-like"/>
    <property type="match status" value="2"/>
</dbReference>
<accession>A0A1H3EK21</accession>
<dbReference type="Proteomes" id="UP000199595">
    <property type="component" value="Unassembled WGS sequence"/>
</dbReference>
<proteinExistence type="inferred from homology"/>
<reference evidence="3 4" key="1">
    <citation type="submission" date="2016-10" db="EMBL/GenBank/DDBJ databases">
        <authorList>
            <person name="de Groot N.N."/>
        </authorList>
    </citation>
    <scope>NUCLEOTIDE SEQUENCE [LARGE SCALE GENOMIC DNA]</scope>
    <source>
        <strain evidence="3 4">DSM 24956</strain>
    </source>
</reference>
<comment type="similarity">
    <text evidence="1">Belongs to the universal stress protein A family.</text>
</comment>
<protein>
    <submittedName>
        <fullName evidence="3">Nucleotide-binding universal stress protein, UspA family</fullName>
    </submittedName>
</protein>
<evidence type="ECO:0000256" key="1">
    <source>
        <dbReference type="ARBA" id="ARBA00008791"/>
    </source>
</evidence>
<dbReference type="RefSeq" id="WP_090125020.1">
    <property type="nucleotide sequence ID" value="NZ_FNNJ01000009.1"/>
</dbReference>
<dbReference type="InterPro" id="IPR006016">
    <property type="entry name" value="UspA"/>
</dbReference>
<dbReference type="OrthoDB" id="9788959at2"/>
<feature type="domain" description="UspA" evidence="2">
    <location>
        <begin position="227"/>
        <end position="274"/>
    </location>
</feature>
<sequence>MKRILVPIDFSKQAEYAAKVAADIAKQTNAKLFLLHTLELPTGIIDPSNFGNANNSPTTLLFLERAREKFEEFKEKDFLKGIEVEDDVLFHKAFEGIIDQSKKHDVNLIVMGSKGTTGLEEMLVGSNTEKVVRNSDIPVIVIKEEILNFKIENLVFASNFKEENKTAFSKILNFTSLFNAKLHLLKINTIHNFETTKESSEAIKNFINGFDLGDFTLNIYNDISVEAGVLNFSKVINADAILLNTHGRKGLAHLFSGSIGEDLANHAKLPVITFKI</sequence>
<dbReference type="PANTHER" id="PTHR46268">
    <property type="entry name" value="STRESS RESPONSE PROTEIN NHAX"/>
    <property type="match status" value="1"/>
</dbReference>
<feature type="domain" description="UspA" evidence="2">
    <location>
        <begin position="1"/>
        <end position="143"/>
    </location>
</feature>
<evidence type="ECO:0000313" key="3">
    <source>
        <dbReference type="EMBL" id="SDX78940.1"/>
    </source>
</evidence>
<evidence type="ECO:0000259" key="2">
    <source>
        <dbReference type="Pfam" id="PF00582"/>
    </source>
</evidence>
<dbReference type="STRING" id="762486.SAMN05444411_109127"/>
<dbReference type="PANTHER" id="PTHR46268:SF6">
    <property type="entry name" value="UNIVERSAL STRESS PROTEIN UP12"/>
    <property type="match status" value="1"/>
</dbReference>
<dbReference type="Pfam" id="PF00582">
    <property type="entry name" value="Usp"/>
    <property type="match status" value="2"/>
</dbReference>
<gene>
    <name evidence="3" type="ORF">SAMN05444411_109127</name>
</gene>
<dbReference type="PRINTS" id="PR01438">
    <property type="entry name" value="UNVRSLSTRESS"/>
</dbReference>
<keyword evidence="4" id="KW-1185">Reference proteome</keyword>
<name>A0A1H3EK21_9FLAO</name>
<dbReference type="InterPro" id="IPR006015">
    <property type="entry name" value="Universal_stress_UspA"/>
</dbReference>
<dbReference type="Gene3D" id="3.40.50.620">
    <property type="entry name" value="HUPs"/>
    <property type="match status" value="2"/>
</dbReference>
<dbReference type="EMBL" id="FNNJ01000009">
    <property type="protein sequence ID" value="SDX78940.1"/>
    <property type="molecule type" value="Genomic_DNA"/>
</dbReference>
<dbReference type="InterPro" id="IPR014729">
    <property type="entry name" value="Rossmann-like_a/b/a_fold"/>
</dbReference>
<dbReference type="AlphaFoldDB" id="A0A1H3EK21"/>
<organism evidence="3 4">
    <name type="scientific">Lutibacter oricola</name>
    <dbReference type="NCBI Taxonomy" id="762486"/>
    <lineage>
        <taxon>Bacteria</taxon>
        <taxon>Pseudomonadati</taxon>
        <taxon>Bacteroidota</taxon>
        <taxon>Flavobacteriia</taxon>
        <taxon>Flavobacteriales</taxon>
        <taxon>Flavobacteriaceae</taxon>
        <taxon>Lutibacter</taxon>
    </lineage>
</organism>